<evidence type="ECO:0000313" key="1">
    <source>
        <dbReference type="EMBL" id="KIL51099.1"/>
    </source>
</evidence>
<sequence length="103" mass="12481">MEGIMLINKEYSVPFTPCSVTYQHMQLVDFVQKHQIHLKVLNPHQIHPFYTIPDALLYDLKRKNQTIDVLLLYSADVFNQYEYIFPDYWNKLLNHFDEVRYVM</sequence>
<dbReference type="RefSeq" id="WP_041055479.1">
    <property type="nucleotide sequence ID" value="NZ_JXRR01000008.1"/>
</dbReference>
<dbReference type="OrthoDB" id="2871236at2"/>
<dbReference type="PATRIC" id="fig|220754.4.peg.1000"/>
<name>A0A0C2SAY3_9BACL</name>
<dbReference type="AlphaFoldDB" id="A0A0C2SAY3"/>
<keyword evidence="2" id="KW-1185">Reference proteome</keyword>
<reference evidence="1 2" key="1">
    <citation type="submission" date="2015-01" db="EMBL/GenBank/DDBJ databases">
        <title>Jeotgalibacillus campisalis genome sequencing.</title>
        <authorList>
            <person name="Goh K.M."/>
            <person name="Chan K.-G."/>
            <person name="Yaakop A.S."/>
            <person name="Ee R."/>
            <person name="Gan H.M."/>
            <person name="Chan C.S."/>
        </authorList>
    </citation>
    <scope>NUCLEOTIDE SEQUENCE [LARGE SCALE GENOMIC DNA]</scope>
    <source>
        <strain evidence="1 2">SF-57</strain>
    </source>
</reference>
<accession>A0A0C2SAY3</accession>
<protein>
    <submittedName>
        <fullName evidence="1">Uncharacterized protein</fullName>
    </submittedName>
</protein>
<dbReference type="EMBL" id="JXRR01000008">
    <property type="protein sequence ID" value="KIL51099.1"/>
    <property type="molecule type" value="Genomic_DNA"/>
</dbReference>
<comment type="caution">
    <text evidence="1">The sequence shown here is derived from an EMBL/GenBank/DDBJ whole genome shotgun (WGS) entry which is preliminary data.</text>
</comment>
<proteinExistence type="predicted"/>
<dbReference type="Proteomes" id="UP000031972">
    <property type="component" value="Unassembled WGS sequence"/>
</dbReference>
<gene>
    <name evidence="1" type="ORF">KR50_09800</name>
</gene>
<evidence type="ECO:0000313" key="2">
    <source>
        <dbReference type="Proteomes" id="UP000031972"/>
    </source>
</evidence>
<organism evidence="1 2">
    <name type="scientific">Jeotgalibacillus campisalis</name>
    <dbReference type="NCBI Taxonomy" id="220754"/>
    <lineage>
        <taxon>Bacteria</taxon>
        <taxon>Bacillati</taxon>
        <taxon>Bacillota</taxon>
        <taxon>Bacilli</taxon>
        <taxon>Bacillales</taxon>
        <taxon>Caryophanaceae</taxon>
        <taxon>Jeotgalibacillus</taxon>
    </lineage>
</organism>